<keyword evidence="3" id="KW-1185">Reference proteome</keyword>
<dbReference type="AlphaFoldDB" id="A0A1V4KZP7"/>
<dbReference type="Proteomes" id="UP000190648">
    <property type="component" value="Unassembled WGS sequence"/>
</dbReference>
<protein>
    <submittedName>
        <fullName evidence="2">Uncharacterized protein</fullName>
    </submittedName>
</protein>
<evidence type="ECO:0000313" key="3">
    <source>
        <dbReference type="Proteomes" id="UP000190648"/>
    </source>
</evidence>
<organism evidence="2 3">
    <name type="scientific">Patagioenas fasciata monilis</name>
    <dbReference type="NCBI Taxonomy" id="372326"/>
    <lineage>
        <taxon>Eukaryota</taxon>
        <taxon>Metazoa</taxon>
        <taxon>Chordata</taxon>
        <taxon>Craniata</taxon>
        <taxon>Vertebrata</taxon>
        <taxon>Euteleostomi</taxon>
        <taxon>Archelosauria</taxon>
        <taxon>Archosauria</taxon>
        <taxon>Dinosauria</taxon>
        <taxon>Saurischia</taxon>
        <taxon>Theropoda</taxon>
        <taxon>Coelurosauria</taxon>
        <taxon>Aves</taxon>
        <taxon>Neognathae</taxon>
        <taxon>Neoaves</taxon>
        <taxon>Columbimorphae</taxon>
        <taxon>Columbiformes</taxon>
        <taxon>Columbidae</taxon>
        <taxon>Patagioenas</taxon>
    </lineage>
</organism>
<feature type="compositionally biased region" description="Polar residues" evidence="1">
    <location>
        <begin position="38"/>
        <end position="58"/>
    </location>
</feature>
<comment type="caution">
    <text evidence="2">The sequence shown here is derived from an EMBL/GenBank/DDBJ whole genome shotgun (WGS) entry which is preliminary data.</text>
</comment>
<gene>
    <name evidence="2" type="ORF">AV530_020187</name>
</gene>
<sequence>MGVWCGWELVQMSEEVVLHGRGAGRGATLPAERRGTQLDPSTHSTAAPQVPTPVSRSLQPSHLHVCSIPWGKTLQNPSRDVRLASRSERSLCRGLSARPQGSVLVTAQSSECVGIKLQVSSFTAEQ</sequence>
<proteinExistence type="predicted"/>
<accession>A0A1V4KZP7</accession>
<name>A0A1V4KZP7_PATFA</name>
<evidence type="ECO:0000256" key="1">
    <source>
        <dbReference type="SAM" id="MobiDB-lite"/>
    </source>
</evidence>
<reference evidence="2 3" key="1">
    <citation type="submission" date="2016-02" db="EMBL/GenBank/DDBJ databases">
        <title>Band-tailed pigeon sequencing and assembly.</title>
        <authorList>
            <person name="Soares A.E."/>
            <person name="Novak B.J."/>
            <person name="Rice E.S."/>
            <person name="O'Connell B."/>
            <person name="Chang D."/>
            <person name="Weber S."/>
            <person name="Shapiro B."/>
        </authorList>
    </citation>
    <scope>NUCLEOTIDE SEQUENCE [LARGE SCALE GENOMIC DNA]</scope>
    <source>
        <strain evidence="2">BTP2013</strain>
        <tissue evidence="2">Blood</tissue>
    </source>
</reference>
<feature type="region of interest" description="Disordered" evidence="1">
    <location>
        <begin position="24"/>
        <end position="58"/>
    </location>
</feature>
<dbReference type="EMBL" id="LSYS01001085">
    <property type="protein sequence ID" value="OPJ89876.1"/>
    <property type="molecule type" value="Genomic_DNA"/>
</dbReference>
<evidence type="ECO:0000313" key="2">
    <source>
        <dbReference type="EMBL" id="OPJ89876.1"/>
    </source>
</evidence>